<feature type="region of interest" description="Disordered" evidence="9">
    <location>
        <begin position="237"/>
        <end position="258"/>
    </location>
</feature>
<dbReference type="Proteomes" id="UP001234581">
    <property type="component" value="Unassembled WGS sequence"/>
</dbReference>
<evidence type="ECO:0000256" key="8">
    <source>
        <dbReference type="PROSITE-ProRule" id="PRU00723"/>
    </source>
</evidence>
<feature type="region of interest" description="Disordered" evidence="9">
    <location>
        <begin position="101"/>
        <end position="174"/>
    </location>
</feature>
<comment type="caution">
    <text evidence="11">The sequence shown here is derived from an EMBL/GenBank/DDBJ whole genome shotgun (WGS) entry which is preliminary data.</text>
</comment>
<keyword evidence="6 8" id="KW-0862">Zinc</keyword>
<comment type="subcellular location">
    <subcellularLocation>
        <location evidence="1">Nucleus</location>
    </subcellularLocation>
</comment>
<dbReference type="Gene3D" id="4.10.1000.30">
    <property type="match status" value="1"/>
</dbReference>
<dbReference type="InterPro" id="IPR000571">
    <property type="entry name" value="Znf_CCCH"/>
</dbReference>
<comment type="similarity">
    <text evidence="2">Belongs to the ZC3H14 family.</text>
</comment>
<dbReference type="InterPro" id="IPR043094">
    <property type="entry name" value="Nab2/ZC3H14_N_sf"/>
</dbReference>
<keyword evidence="5 8" id="KW-0863">Zinc-finger</keyword>
<dbReference type="Pfam" id="PF14608">
    <property type="entry name" value="zf-CCCH_2"/>
    <property type="match status" value="5"/>
</dbReference>
<dbReference type="GeneID" id="83217347"/>
<name>A0AAD7UX00_9FUNG</name>
<keyword evidence="3 8" id="KW-0479">Metal-binding</keyword>
<evidence type="ECO:0000256" key="4">
    <source>
        <dbReference type="ARBA" id="ARBA00022737"/>
    </source>
</evidence>
<protein>
    <recommendedName>
        <fullName evidence="10">C3H1-type domain-containing protein</fullName>
    </recommendedName>
</protein>
<dbReference type="PROSITE" id="PS50103">
    <property type="entry name" value="ZF_C3H1"/>
    <property type="match status" value="1"/>
</dbReference>
<feature type="domain" description="C3H1-type" evidence="10">
    <location>
        <begin position="190"/>
        <end position="215"/>
    </location>
</feature>
<feature type="compositionally biased region" description="Basic and acidic residues" evidence="9">
    <location>
        <begin position="115"/>
        <end position="144"/>
    </location>
</feature>
<dbReference type="GO" id="GO:0005634">
    <property type="term" value="C:nucleus"/>
    <property type="evidence" value="ECO:0007669"/>
    <property type="project" value="UniProtKB-SubCell"/>
</dbReference>
<evidence type="ECO:0000256" key="5">
    <source>
        <dbReference type="ARBA" id="ARBA00022771"/>
    </source>
</evidence>
<dbReference type="EMBL" id="JARTCD010000062">
    <property type="protein sequence ID" value="KAJ8654374.1"/>
    <property type="molecule type" value="Genomic_DNA"/>
</dbReference>
<evidence type="ECO:0000313" key="12">
    <source>
        <dbReference type="Proteomes" id="UP001234581"/>
    </source>
</evidence>
<dbReference type="PANTHER" id="PTHR14738">
    <property type="entry name" value="ZINC FINGER CCCH DOMAIN-CONTAINING PROTEIN 14"/>
    <property type="match status" value="1"/>
</dbReference>
<evidence type="ECO:0000256" key="6">
    <source>
        <dbReference type="ARBA" id="ARBA00022833"/>
    </source>
</evidence>
<evidence type="ECO:0000256" key="9">
    <source>
        <dbReference type="SAM" id="MobiDB-lite"/>
    </source>
</evidence>
<keyword evidence="4" id="KW-0677">Repeat</keyword>
<dbReference type="PANTHER" id="PTHR14738:SF29">
    <property type="entry name" value="ZINC FINGER CCCH DOMAIN-CONTAINING PROTEIN 14"/>
    <property type="match status" value="1"/>
</dbReference>
<evidence type="ECO:0000259" key="10">
    <source>
        <dbReference type="PROSITE" id="PS50103"/>
    </source>
</evidence>
<dbReference type="Gene3D" id="1.10.340.40">
    <property type="entry name" value="Nuclear abundant poly(A) RNA-bind protein 2, N-terminal domain"/>
    <property type="match status" value="1"/>
</dbReference>
<evidence type="ECO:0000313" key="11">
    <source>
        <dbReference type="EMBL" id="KAJ8654374.1"/>
    </source>
</evidence>
<feature type="compositionally biased region" description="Low complexity" evidence="9">
    <location>
        <begin position="293"/>
        <end position="312"/>
    </location>
</feature>
<dbReference type="GO" id="GO:0043488">
    <property type="term" value="P:regulation of mRNA stability"/>
    <property type="evidence" value="ECO:0007669"/>
    <property type="project" value="InterPro"/>
</dbReference>
<keyword evidence="12" id="KW-1185">Reference proteome</keyword>
<dbReference type="RefSeq" id="XP_058339288.1">
    <property type="nucleotide sequence ID" value="XM_058489928.1"/>
</dbReference>
<dbReference type="SMART" id="SM00356">
    <property type="entry name" value="ZnF_C3H1"/>
    <property type="match status" value="4"/>
</dbReference>
<evidence type="ECO:0000256" key="3">
    <source>
        <dbReference type="ARBA" id="ARBA00022723"/>
    </source>
</evidence>
<dbReference type="InterPro" id="IPR040366">
    <property type="entry name" value="Nab2/ZC3H14"/>
</dbReference>
<accession>A0AAD7UX00</accession>
<gene>
    <name evidence="11" type="ORF">O0I10_009942</name>
</gene>
<feature type="region of interest" description="Disordered" evidence="9">
    <location>
        <begin position="285"/>
        <end position="315"/>
    </location>
</feature>
<keyword evidence="7" id="KW-0539">Nucleus</keyword>
<evidence type="ECO:0000256" key="2">
    <source>
        <dbReference type="ARBA" id="ARBA00008423"/>
    </source>
</evidence>
<dbReference type="GO" id="GO:0008270">
    <property type="term" value="F:zinc ion binding"/>
    <property type="evidence" value="ECO:0007669"/>
    <property type="project" value="UniProtKB-KW"/>
</dbReference>
<dbReference type="GO" id="GO:0005737">
    <property type="term" value="C:cytoplasm"/>
    <property type="evidence" value="ECO:0007669"/>
    <property type="project" value="TreeGrafter"/>
</dbReference>
<organism evidence="11 12">
    <name type="scientific">Lichtheimia ornata</name>
    <dbReference type="NCBI Taxonomy" id="688661"/>
    <lineage>
        <taxon>Eukaryota</taxon>
        <taxon>Fungi</taxon>
        <taxon>Fungi incertae sedis</taxon>
        <taxon>Mucoromycota</taxon>
        <taxon>Mucoromycotina</taxon>
        <taxon>Mucoromycetes</taxon>
        <taxon>Mucorales</taxon>
        <taxon>Lichtheimiaceae</taxon>
        <taxon>Lichtheimia</taxon>
    </lineage>
</organism>
<dbReference type="GO" id="GO:0008143">
    <property type="term" value="F:poly(A) binding"/>
    <property type="evidence" value="ECO:0007669"/>
    <property type="project" value="InterPro"/>
</dbReference>
<evidence type="ECO:0000256" key="1">
    <source>
        <dbReference type="ARBA" id="ARBA00004123"/>
    </source>
</evidence>
<dbReference type="AlphaFoldDB" id="A0AAD7UX00"/>
<reference evidence="11 12" key="1">
    <citation type="submission" date="2023-03" db="EMBL/GenBank/DDBJ databases">
        <title>Genome sequence of Lichtheimia ornata CBS 291.66.</title>
        <authorList>
            <person name="Mohabir J.T."/>
            <person name="Shea T.P."/>
            <person name="Kurbessoian T."/>
            <person name="Berby B."/>
            <person name="Fontaine J."/>
            <person name="Livny J."/>
            <person name="Gnirke A."/>
            <person name="Stajich J.E."/>
            <person name="Cuomo C.A."/>
        </authorList>
    </citation>
    <scope>NUCLEOTIDE SEQUENCE [LARGE SCALE GENOMIC DNA]</scope>
    <source>
        <strain evidence="11">CBS 291.66</strain>
    </source>
</reference>
<dbReference type="Gene3D" id="4.10.1000.40">
    <property type="match status" value="1"/>
</dbReference>
<proteinExistence type="inferred from homology"/>
<evidence type="ECO:0000256" key="7">
    <source>
        <dbReference type="ARBA" id="ARBA00023242"/>
    </source>
</evidence>
<feature type="zinc finger region" description="C3H1-type" evidence="8">
    <location>
        <begin position="190"/>
        <end position="215"/>
    </location>
</feature>
<feature type="region of interest" description="Disordered" evidence="9">
    <location>
        <begin position="407"/>
        <end position="430"/>
    </location>
</feature>
<sequence length="430" mass="47547">MQEQDWKTLASEIHAKCIAYDYSDSGDYTLSEYITNLLQTGNQIDQINQELQQLVGSDYDVNLTAWMFSRIEEMQNSTPVKSAPAAPQQQTSSPKPNRIFAQAIGGLNGGSPSSSRREQRERSRSRSPEPRERRPRQRTPERPRASSPSSSSFTILSRLGRSNDRQVSVASSDARPSVFDRLGAAKPSSTQTANRCKYWPACNQGEQCPYFHPKTICPDFPNCSKDASECMFIHPEVSPSQQQQQRGGGPHPSASSIMTAPAKKPFPCRYFPYCTNPVCPFIHPDPSSMPMAPQQSSQQPQQQQQQSSTTPTKVPIPCKNGENCKRPGCHFLHPGEENPLADVLCKYDGACTRPNCFYKHTVPPMSHSGGNKSLILNKKNDMSQRQFSVQDDQVERMVVGESADLIKNNNGQAETTTATTATSNGEPNAA</sequence>